<name>A0AAV0XYN9_9HEMI</name>
<feature type="domain" description="Transposable element P transposase-like RNase H" evidence="1">
    <location>
        <begin position="69"/>
        <end position="200"/>
    </location>
</feature>
<dbReference type="InterPro" id="IPR048367">
    <property type="entry name" value="TNP-like_RNaseH_C"/>
</dbReference>
<proteinExistence type="predicted"/>
<comment type="caution">
    <text evidence="5">The sequence shown here is derived from an EMBL/GenBank/DDBJ whole genome shotgun (WGS) entry which is preliminary data.</text>
</comment>
<evidence type="ECO:0000313" key="4">
    <source>
        <dbReference type="EMBL" id="CAI6367367.1"/>
    </source>
</evidence>
<dbReference type="Proteomes" id="UP001160148">
    <property type="component" value="Unassembled WGS sequence"/>
</dbReference>
<accession>A0AAV0XYN9</accession>
<keyword evidence="6" id="KW-1185">Reference proteome</keyword>
<feature type="domain" description="Transposable element P transposase-like GTP-binding insertion" evidence="2">
    <location>
        <begin position="240"/>
        <end position="351"/>
    </location>
</feature>
<evidence type="ECO:0000259" key="1">
    <source>
        <dbReference type="Pfam" id="PF21787"/>
    </source>
</evidence>
<dbReference type="Pfam" id="PF21787">
    <property type="entry name" value="TNP-like_RNaseH_N"/>
    <property type="match status" value="1"/>
</dbReference>
<sequence>MTAAGAIFTQLQIRETHNKAKGRRFTMEEKLLSLSLYKQSKKSYRLLSKLFTLPSRKTLSSLLSKIPIKTGLDETFLKVLGENVKHLKKKDKFCVILFDEVSLEAQLHYDHNVGNIMGFEDNGLGRTQNFADHSLVFMIKGITKKYKQPMSYTFCQSSTNKHDLANQIRKVIQAVTSVGLKVVATICDQGTSNSAAIRVLHNYTKEYYLRRNENNYDDNFYEIQCGDERVKVIHLYDPPHLIKGIRNNLLNKNLVCTINGERKEARWQDIIDLYELDNNIQEVRMLPRLTREHVIPNEIRKMKVKNACQVLSQRVAAILNFLASRDIMDVKAKDTADICLFFDQIFDSVNGNFHKVVDGKVYRTAVTKNSPHHQLWRNAIKVMETMHFVDSVTKQKCKSQPPTIKNWILTLKGFQNVVKVMNANGVHSLLLRNFNQDPLENMFGALRALGYRNNNPNCQMFASSYRTLVLNNFLSSHSPGSNCEDDQGNSGLMSFQTLFDAYSKEMLEAEVTEPLQDRVADGKLRKKPQTEITHAQLEHQTNTYIAGYICKKLNTVFIKDCSKCLKEICTSTPTEQHDLVKNRDYQLNGKLNLKYPNTTFCQLVQNTIDIIYKHLPSICHHSSLKCELVKIINTTIDTNIVSCTTHKSEFGKRFVEFAIKLFVHNWCTHINRILAGKMYINSKESDQIKILASARYKKFSKRPQFRKK</sequence>
<gene>
    <name evidence="4" type="ORF">MEUPH1_LOCUS21851</name>
    <name evidence="5" type="ORF">MEUPH1_LOCUS26693</name>
</gene>
<evidence type="ECO:0000259" key="2">
    <source>
        <dbReference type="Pfam" id="PF21788"/>
    </source>
</evidence>
<organism evidence="5 6">
    <name type="scientific">Macrosiphum euphorbiae</name>
    <name type="common">potato aphid</name>
    <dbReference type="NCBI Taxonomy" id="13131"/>
    <lineage>
        <taxon>Eukaryota</taxon>
        <taxon>Metazoa</taxon>
        <taxon>Ecdysozoa</taxon>
        <taxon>Arthropoda</taxon>
        <taxon>Hexapoda</taxon>
        <taxon>Insecta</taxon>
        <taxon>Pterygota</taxon>
        <taxon>Neoptera</taxon>
        <taxon>Paraneoptera</taxon>
        <taxon>Hemiptera</taxon>
        <taxon>Sternorrhyncha</taxon>
        <taxon>Aphidomorpha</taxon>
        <taxon>Aphidoidea</taxon>
        <taxon>Aphididae</taxon>
        <taxon>Macrosiphini</taxon>
        <taxon>Macrosiphum</taxon>
    </lineage>
</organism>
<dbReference type="EMBL" id="CARXXK010000004">
    <property type="protein sequence ID" value="CAI6367367.1"/>
    <property type="molecule type" value="Genomic_DNA"/>
</dbReference>
<reference evidence="5 6" key="1">
    <citation type="submission" date="2023-01" db="EMBL/GenBank/DDBJ databases">
        <authorList>
            <person name="Whitehead M."/>
        </authorList>
    </citation>
    <scope>NUCLEOTIDE SEQUENCE [LARGE SCALE GENOMIC DNA]</scope>
</reference>
<dbReference type="PANTHER" id="PTHR47577:SF2">
    <property type="entry name" value="THAP DOMAIN CONTAINING 9"/>
    <property type="match status" value="1"/>
</dbReference>
<dbReference type="Pfam" id="PF21788">
    <property type="entry name" value="TNP-like_GBD"/>
    <property type="match status" value="1"/>
</dbReference>
<dbReference type="EMBL" id="CARXXK010001085">
    <property type="protein sequence ID" value="CAI6372877.1"/>
    <property type="molecule type" value="Genomic_DNA"/>
</dbReference>
<protein>
    <recommendedName>
        <fullName evidence="7">Transposable element P transposase</fullName>
    </recommendedName>
</protein>
<evidence type="ECO:0000313" key="5">
    <source>
        <dbReference type="EMBL" id="CAI6372877.1"/>
    </source>
</evidence>
<dbReference type="InterPro" id="IPR048365">
    <property type="entry name" value="TNP-like_RNaseH_N"/>
</dbReference>
<feature type="domain" description="Transposable element P transposase-like RNase H C-terminal" evidence="3">
    <location>
        <begin position="434"/>
        <end position="466"/>
    </location>
</feature>
<dbReference type="InterPro" id="IPR048366">
    <property type="entry name" value="TNP-like_GBD"/>
</dbReference>
<evidence type="ECO:0008006" key="7">
    <source>
        <dbReference type="Google" id="ProtNLM"/>
    </source>
</evidence>
<dbReference type="Pfam" id="PF21789">
    <property type="entry name" value="TNP-like_RNaseH_C"/>
    <property type="match status" value="1"/>
</dbReference>
<evidence type="ECO:0000313" key="6">
    <source>
        <dbReference type="Proteomes" id="UP001160148"/>
    </source>
</evidence>
<dbReference type="AlphaFoldDB" id="A0AAV0XYN9"/>
<evidence type="ECO:0000259" key="3">
    <source>
        <dbReference type="Pfam" id="PF21789"/>
    </source>
</evidence>
<dbReference type="PANTHER" id="PTHR47577">
    <property type="entry name" value="THAP DOMAIN-CONTAINING PROTEIN 6"/>
    <property type="match status" value="1"/>
</dbReference>